<evidence type="ECO:0000259" key="1">
    <source>
        <dbReference type="Pfam" id="PF01471"/>
    </source>
</evidence>
<dbReference type="Proteomes" id="UP000500857">
    <property type="component" value="Chromosome"/>
</dbReference>
<reference evidence="2 3" key="1">
    <citation type="submission" date="2020-04" db="EMBL/GenBank/DDBJ databases">
        <authorList>
            <person name="Basu S."/>
            <person name="Maruthanayagam V."/>
            <person name="Chakraborty S."/>
            <person name="Pramanik A."/>
            <person name="Mukherjee J."/>
            <person name="Brink B."/>
        </authorList>
    </citation>
    <scope>NUCLEOTIDE SEQUENCE [LARGE SCALE GENOMIC DNA]</scope>
    <source>
        <strain evidence="2 3">AP17</strain>
    </source>
</reference>
<dbReference type="KEGG" id="oxy:HCG48_08710"/>
<evidence type="ECO:0000313" key="3">
    <source>
        <dbReference type="Proteomes" id="UP000500857"/>
    </source>
</evidence>
<dbReference type="InterPro" id="IPR036366">
    <property type="entry name" value="PGBDSf"/>
</dbReference>
<dbReference type="InterPro" id="IPR002477">
    <property type="entry name" value="Peptidoglycan-bd-like"/>
</dbReference>
<name>A0A6H1TZ68_9CYAN</name>
<dbReference type="PANTHER" id="PTHR41533:SF1">
    <property type="entry name" value="L,D-TRANSPEPTIDASE YCBB-RELATED"/>
    <property type="match status" value="1"/>
</dbReference>
<feature type="domain" description="Peptidoglycan binding-like" evidence="1">
    <location>
        <begin position="72"/>
        <end position="128"/>
    </location>
</feature>
<dbReference type="RefSeq" id="WP_168568804.1">
    <property type="nucleotide sequence ID" value="NZ_CP051167.1"/>
</dbReference>
<dbReference type="PANTHER" id="PTHR41533">
    <property type="entry name" value="L,D-TRANSPEPTIDASE HI_1667-RELATED"/>
    <property type="match status" value="1"/>
</dbReference>
<feature type="domain" description="Peptidoglycan binding-like" evidence="1">
    <location>
        <begin position="168"/>
        <end position="223"/>
    </location>
</feature>
<dbReference type="Pfam" id="PF01471">
    <property type="entry name" value="PG_binding_1"/>
    <property type="match status" value="3"/>
</dbReference>
<dbReference type="AlphaFoldDB" id="A0A6H1TZ68"/>
<sequence>METLAYIELARAYESQGDRDLPKATPRDRHFVWLCCSMPQLLGWSVLALLLAIAAPVPPTAAQTVLFQQGDSGPSVRSIQQRLKSFGYFNTDVTDYYGPITEAAVIEFQRANGLPVTGIVDSQTLQAMGRMAQRSAPVQSFAATPAQGFGTVTAVSSGNEVLRVGDRGVAVSALQQQLQQLGYFAGPVTGEFDYDTETAVIRFQQNNNLRADGLVGSNTRTALASQPQPAPTSQGFVPRGNTSGEIRYGDRGSQVRSLQQRLAIAGFPPSRIDGIFGDDTEISLKEFQQTYGLPPSGVADATTRRSLDRKLYVVVVPQFRQGTLEAVRQIFPDAFAADSRLGDYVHVGSSLRREIAEERTKLLRSQGFVDARVAYF</sequence>
<dbReference type="EMBL" id="CP051167">
    <property type="protein sequence ID" value="QIZ70649.1"/>
    <property type="molecule type" value="Genomic_DNA"/>
</dbReference>
<proteinExistence type="predicted"/>
<gene>
    <name evidence="2" type="ORF">HCG48_08710</name>
</gene>
<dbReference type="SUPFAM" id="SSF47090">
    <property type="entry name" value="PGBD-like"/>
    <property type="match status" value="3"/>
</dbReference>
<evidence type="ECO:0000313" key="2">
    <source>
        <dbReference type="EMBL" id="QIZ70649.1"/>
    </source>
</evidence>
<accession>A0A6H1TZ68</accession>
<dbReference type="InterPro" id="IPR036365">
    <property type="entry name" value="PGBD-like_sf"/>
</dbReference>
<keyword evidence="3" id="KW-1185">Reference proteome</keyword>
<feature type="domain" description="Peptidoglycan binding-like" evidence="1">
    <location>
        <begin position="251"/>
        <end position="307"/>
    </location>
</feature>
<dbReference type="InterPro" id="IPR052905">
    <property type="entry name" value="LD-transpeptidase_YkuD-like"/>
</dbReference>
<dbReference type="Gene3D" id="1.10.101.10">
    <property type="entry name" value="PGBD-like superfamily/PGBD"/>
    <property type="match status" value="3"/>
</dbReference>
<protein>
    <submittedName>
        <fullName evidence="2">Peptidoglycan-binding protein</fullName>
    </submittedName>
</protein>
<organism evidence="2 3">
    <name type="scientific">Oxynema aestuarii AP17</name>
    <dbReference type="NCBI Taxonomy" id="2064643"/>
    <lineage>
        <taxon>Bacteria</taxon>
        <taxon>Bacillati</taxon>
        <taxon>Cyanobacteriota</taxon>
        <taxon>Cyanophyceae</taxon>
        <taxon>Oscillatoriophycideae</taxon>
        <taxon>Oscillatoriales</taxon>
        <taxon>Oscillatoriaceae</taxon>
        <taxon>Oxynema</taxon>
        <taxon>Oxynema aestuarii</taxon>
    </lineage>
</organism>